<dbReference type="PaxDb" id="6945-B7Q6Q7"/>
<dbReference type="Gene3D" id="3.40.525.10">
    <property type="entry name" value="CRAL-TRIO lipid binding domain"/>
    <property type="match status" value="1"/>
</dbReference>
<evidence type="ECO:0000313" key="4">
    <source>
        <dbReference type="Proteomes" id="UP000001555"/>
    </source>
</evidence>
<dbReference type="InParanoid" id="B7Q6Q7"/>
<dbReference type="PANTHER" id="PTHR46384:SF1">
    <property type="entry name" value="MOTILE SPERM DOMAIN-CONTAINING PROTEIN 2"/>
    <property type="match status" value="1"/>
</dbReference>
<gene>
    <name evidence="2" type="ORF">IscW_ISCW011418</name>
</gene>
<protein>
    <submittedName>
        <fullName evidence="2 3">Major sperm protein, putative</fullName>
    </submittedName>
</protein>
<dbReference type="InterPro" id="IPR036865">
    <property type="entry name" value="CRAL-TRIO_dom_sf"/>
</dbReference>
<dbReference type="EnsemblMetazoa" id="ISCW011418-RA">
    <property type="protein sequence ID" value="ISCW011418-PA"/>
    <property type="gene ID" value="ISCW011418"/>
</dbReference>
<organism>
    <name type="scientific">Ixodes scapularis</name>
    <name type="common">Black-legged tick</name>
    <name type="synonym">Deer tick</name>
    <dbReference type="NCBI Taxonomy" id="6945"/>
    <lineage>
        <taxon>Eukaryota</taxon>
        <taxon>Metazoa</taxon>
        <taxon>Ecdysozoa</taxon>
        <taxon>Arthropoda</taxon>
        <taxon>Chelicerata</taxon>
        <taxon>Arachnida</taxon>
        <taxon>Acari</taxon>
        <taxon>Parasitiformes</taxon>
        <taxon>Ixodida</taxon>
        <taxon>Ixodoidea</taxon>
        <taxon>Ixodidae</taxon>
        <taxon>Ixodinae</taxon>
        <taxon>Ixodes</taxon>
    </lineage>
</organism>
<dbReference type="SUPFAM" id="SSF52087">
    <property type="entry name" value="CRAL/TRIO domain"/>
    <property type="match status" value="1"/>
</dbReference>
<sequence>MVPYNTDKFGSHIVTLRVKLHRKEASVVDLMKKFFAYFVDKILYEHDAIRVTVIFDCTDAGVSNVVRYIIVHNMPWILNAVWKIIKTMLPSEGVERIRFTTKDGILDYVDRQNLAKYMGGEDPYVYNYEKGKPLGERCPLVSYPKVVIPP</sequence>
<dbReference type="VEuPathDB" id="VectorBase:ISCP_013384"/>
<feature type="domain" description="CRAL-TRIO" evidence="1">
    <location>
        <begin position="1"/>
        <end position="126"/>
    </location>
</feature>
<dbReference type="HOGENOM" id="CLU_1742578_0_0_1"/>
<dbReference type="EMBL" id="DS869474">
    <property type="protein sequence ID" value="EEC14529.1"/>
    <property type="molecule type" value="Genomic_DNA"/>
</dbReference>
<dbReference type="EMBL" id="ABJB010956415">
    <property type="status" value="NOT_ANNOTATED_CDS"/>
    <property type="molecule type" value="Genomic_DNA"/>
</dbReference>
<dbReference type="EMBL" id="ABJB011011625">
    <property type="status" value="NOT_ANNOTATED_CDS"/>
    <property type="molecule type" value="Genomic_DNA"/>
</dbReference>
<dbReference type="VEuPathDB" id="VectorBase:ISCW011418"/>
<keyword evidence="4" id="KW-1185">Reference proteome</keyword>
<evidence type="ECO:0000259" key="1">
    <source>
        <dbReference type="PROSITE" id="PS50191"/>
    </source>
</evidence>
<dbReference type="PANTHER" id="PTHR46384">
    <property type="entry name" value="MOTILE SPERM DOMAIN-CONTAINING PROTEIN 2"/>
    <property type="match status" value="1"/>
</dbReference>
<evidence type="ECO:0000313" key="3">
    <source>
        <dbReference type="EnsemblMetazoa" id="ISCW011418-PA"/>
    </source>
</evidence>
<name>B7Q6Q7_IXOSC</name>
<reference evidence="3" key="2">
    <citation type="submission" date="2020-05" db="UniProtKB">
        <authorList>
            <consortium name="EnsemblMetazoa"/>
        </authorList>
    </citation>
    <scope>IDENTIFICATION</scope>
    <source>
        <strain evidence="3">wikel</strain>
    </source>
</reference>
<dbReference type="OrthoDB" id="75724at2759"/>
<evidence type="ECO:0000313" key="2">
    <source>
        <dbReference type="EMBL" id="EEC14529.1"/>
    </source>
</evidence>
<dbReference type="InterPro" id="IPR001251">
    <property type="entry name" value="CRAL-TRIO_dom"/>
</dbReference>
<dbReference type="STRING" id="6945.B7Q6Q7"/>
<proteinExistence type="predicted"/>
<dbReference type="Proteomes" id="UP000001555">
    <property type="component" value="Unassembled WGS sequence"/>
</dbReference>
<reference evidence="2 4" key="1">
    <citation type="submission" date="2008-03" db="EMBL/GenBank/DDBJ databases">
        <title>Annotation of Ixodes scapularis.</title>
        <authorList>
            <consortium name="Ixodes scapularis Genome Project Consortium"/>
            <person name="Caler E."/>
            <person name="Hannick L.I."/>
            <person name="Bidwell S."/>
            <person name="Joardar V."/>
            <person name="Thiagarajan M."/>
            <person name="Amedeo P."/>
            <person name="Galinsky K.J."/>
            <person name="Schobel S."/>
            <person name="Inman J."/>
            <person name="Hostetler J."/>
            <person name="Miller J."/>
            <person name="Hammond M."/>
            <person name="Megy K."/>
            <person name="Lawson D."/>
            <person name="Kodira C."/>
            <person name="Sutton G."/>
            <person name="Meyer J."/>
            <person name="Hill C.A."/>
            <person name="Birren B."/>
            <person name="Nene V."/>
            <person name="Collins F."/>
            <person name="Alarcon-Chaidez F."/>
            <person name="Wikel S."/>
            <person name="Strausberg R."/>
        </authorList>
    </citation>
    <scope>NUCLEOTIDE SEQUENCE [LARGE SCALE GENOMIC DNA]</scope>
    <source>
        <strain evidence="4">Wikel</strain>
        <strain evidence="2">Wikel colony</strain>
    </source>
</reference>
<dbReference type="AlphaFoldDB" id="B7Q6Q7"/>
<dbReference type="CDD" id="cd00170">
    <property type="entry name" value="SEC14"/>
    <property type="match status" value="1"/>
</dbReference>
<dbReference type="EMBL" id="ABJB010440558">
    <property type="status" value="NOT_ANNOTATED_CDS"/>
    <property type="molecule type" value="Genomic_DNA"/>
</dbReference>
<dbReference type="PROSITE" id="PS50191">
    <property type="entry name" value="CRAL_TRIO"/>
    <property type="match status" value="1"/>
</dbReference>
<accession>B7Q6Q7</accession>
<dbReference type="VEuPathDB" id="VectorBase:ISCI011418"/>
<dbReference type="Pfam" id="PF00650">
    <property type="entry name" value="CRAL_TRIO"/>
    <property type="match status" value="1"/>
</dbReference>
<dbReference type="InterPro" id="IPR053012">
    <property type="entry name" value="ER-organelle_contact"/>
</dbReference>